<comment type="caution">
    <text evidence="1">The sequence shown here is derived from an EMBL/GenBank/DDBJ whole genome shotgun (WGS) entry which is preliminary data.</text>
</comment>
<dbReference type="Proteomes" id="UP000193781">
    <property type="component" value="Unassembled WGS sequence"/>
</dbReference>
<evidence type="ECO:0000313" key="1">
    <source>
        <dbReference type="EMBL" id="ORW16125.1"/>
    </source>
</evidence>
<organism evidence="1 2">
    <name type="scientific">Mycobacterium nebraskense</name>
    <dbReference type="NCBI Taxonomy" id="244292"/>
    <lineage>
        <taxon>Bacteria</taxon>
        <taxon>Bacillati</taxon>
        <taxon>Actinomycetota</taxon>
        <taxon>Actinomycetes</taxon>
        <taxon>Mycobacteriales</taxon>
        <taxon>Mycobacteriaceae</taxon>
        <taxon>Mycobacterium</taxon>
    </lineage>
</organism>
<protein>
    <submittedName>
        <fullName evidence="1">Uncharacterized protein</fullName>
    </submittedName>
</protein>
<dbReference type="RefSeq" id="WP_085165330.1">
    <property type="nucleotide sequence ID" value="NZ_JACKSS010000080.1"/>
</dbReference>
<proteinExistence type="predicted"/>
<name>A0A1X1YYF1_9MYCO</name>
<gene>
    <name evidence="1" type="ORF">AWC17_15420</name>
</gene>
<dbReference type="AlphaFoldDB" id="A0A1X1YYF1"/>
<evidence type="ECO:0000313" key="2">
    <source>
        <dbReference type="Proteomes" id="UP000193781"/>
    </source>
</evidence>
<sequence length="76" mass="8070">MHTLTIAPTRTLPVLVTDHPDRTTARAALAVYVTATDTDLQLNQITAAHESYDLVSLAHHGVTATATIEPAPRAAL</sequence>
<dbReference type="OrthoDB" id="4764857at2"/>
<accession>A0A1X1YYF1</accession>
<reference evidence="1 2" key="1">
    <citation type="submission" date="2016-01" db="EMBL/GenBank/DDBJ databases">
        <title>The new phylogeny of the genus Mycobacterium.</title>
        <authorList>
            <person name="Tarcisio F."/>
            <person name="Conor M."/>
            <person name="Antonella G."/>
            <person name="Elisabetta G."/>
            <person name="Giulia F.S."/>
            <person name="Sara T."/>
            <person name="Anna F."/>
            <person name="Clotilde B."/>
            <person name="Roberto B."/>
            <person name="Veronica D.S."/>
            <person name="Fabio R."/>
            <person name="Monica P."/>
            <person name="Olivier J."/>
            <person name="Enrico T."/>
            <person name="Nicola S."/>
        </authorList>
    </citation>
    <scope>NUCLEOTIDE SEQUENCE [LARGE SCALE GENOMIC DNA]</scope>
    <source>
        <strain evidence="1 2">DSM 44803</strain>
    </source>
</reference>
<keyword evidence="2" id="KW-1185">Reference proteome</keyword>
<dbReference type="EMBL" id="LQPH01000164">
    <property type="protein sequence ID" value="ORW16125.1"/>
    <property type="molecule type" value="Genomic_DNA"/>
</dbReference>